<comment type="subcellular location">
    <subcellularLocation>
        <location evidence="1">Nucleus</location>
    </subcellularLocation>
</comment>
<evidence type="ECO:0000259" key="5">
    <source>
        <dbReference type="Pfam" id="PF15985"/>
    </source>
</evidence>
<feature type="domain" description="K Homology" evidence="5">
    <location>
        <begin position="181"/>
        <end position="222"/>
    </location>
</feature>
<sequence>MHISISRPVRKGVAASGDDDMDVDGQAHGAAHVVTPGEVITRDPAFAGGLGTIPTLDRSVDPTIIASVTGIVDRVNKFIRVQQLRARYHGEVGDVIVGRVSELGPKRWKIDFGGQLDGVLTLDSISLPGGVQRRKSESDELHMREYFAEGDLICAEISSRYRDGAAQLNMRGKSFGKLRNGNLVTVPSSLVKRSKSHFTTLSCGVDAVLGMNGWIWVRKHETMAEDQSIQQETNFNGQNDPLTEREREDIARVSNCIQALGQANNLINDSMISYTYEAALEYPLKELIRDEVREQIVVIARSELASAMQQ</sequence>
<dbReference type="Gene3D" id="2.40.50.140">
    <property type="entry name" value="Nucleic acid-binding proteins"/>
    <property type="match status" value="1"/>
</dbReference>
<evidence type="ECO:0000256" key="4">
    <source>
        <dbReference type="ARBA" id="ARBA00022884"/>
    </source>
</evidence>
<proteinExistence type="inferred from homology"/>
<dbReference type="CDD" id="cd22525">
    <property type="entry name" value="KH-I_Rrp4_eukar"/>
    <property type="match status" value="1"/>
</dbReference>
<dbReference type="Gene3D" id="2.40.50.100">
    <property type="match status" value="1"/>
</dbReference>
<evidence type="ECO:0000256" key="2">
    <source>
        <dbReference type="ARBA" id="ARBA00009155"/>
    </source>
</evidence>
<dbReference type="SUPFAM" id="SSF110324">
    <property type="entry name" value="Ribosomal L27 protein-like"/>
    <property type="match status" value="1"/>
</dbReference>
<evidence type="ECO:0000256" key="1">
    <source>
        <dbReference type="ARBA" id="ARBA00004123"/>
    </source>
</evidence>
<protein>
    <submittedName>
        <fullName evidence="7">Exosome complex component RRP4</fullName>
    </submittedName>
</protein>
<evidence type="ECO:0000313" key="8">
    <source>
        <dbReference type="Proteomes" id="UP001212841"/>
    </source>
</evidence>
<dbReference type="GO" id="GO:0071038">
    <property type="term" value="P:TRAMP-dependent tRNA surveillance pathway"/>
    <property type="evidence" value="ECO:0007669"/>
    <property type="project" value="TreeGrafter"/>
</dbReference>
<keyword evidence="8" id="KW-1185">Reference proteome</keyword>
<feature type="domain" description="RRP4 S1" evidence="6">
    <location>
        <begin position="87"/>
        <end position="158"/>
    </location>
</feature>
<dbReference type="SUPFAM" id="SSF54791">
    <property type="entry name" value="Eukaryotic type KH-domain (KH-domain type I)"/>
    <property type="match status" value="1"/>
</dbReference>
<dbReference type="SUPFAM" id="SSF50249">
    <property type="entry name" value="Nucleic acid-binding proteins"/>
    <property type="match status" value="1"/>
</dbReference>
<dbReference type="Pfam" id="PF21266">
    <property type="entry name" value="S1_RRP4"/>
    <property type="match status" value="1"/>
</dbReference>
<evidence type="ECO:0000313" key="7">
    <source>
        <dbReference type="EMBL" id="KAJ3046769.1"/>
    </source>
</evidence>
<dbReference type="InterPro" id="IPR026699">
    <property type="entry name" value="Exosome_RNA_bind1/RRP40/RRP4"/>
</dbReference>
<dbReference type="InterPro" id="IPR048565">
    <property type="entry name" value="S1_RRP4"/>
</dbReference>
<dbReference type="GO" id="GO:0003723">
    <property type="term" value="F:RNA binding"/>
    <property type="evidence" value="ECO:0007669"/>
    <property type="project" value="UniProtKB-KW"/>
</dbReference>
<dbReference type="InterPro" id="IPR004088">
    <property type="entry name" value="KH_dom_type_1"/>
</dbReference>
<organism evidence="7 8">
    <name type="scientific">Rhizophlyctis rosea</name>
    <dbReference type="NCBI Taxonomy" id="64517"/>
    <lineage>
        <taxon>Eukaryota</taxon>
        <taxon>Fungi</taxon>
        <taxon>Fungi incertae sedis</taxon>
        <taxon>Chytridiomycota</taxon>
        <taxon>Chytridiomycota incertae sedis</taxon>
        <taxon>Chytridiomycetes</taxon>
        <taxon>Rhizophlyctidales</taxon>
        <taxon>Rhizophlyctidaceae</taxon>
        <taxon>Rhizophlyctis</taxon>
    </lineage>
</organism>
<comment type="caution">
    <text evidence="7">The sequence shown here is derived from an EMBL/GenBank/DDBJ whole genome shotgun (WGS) entry which is preliminary data.</text>
</comment>
<dbReference type="CDD" id="cd05789">
    <property type="entry name" value="S1_Rrp4"/>
    <property type="match status" value="1"/>
</dbReference>
<dbReference type="GO" id="GO:0071034">
    <property type="term" value="P:CUT catabolic process"/>
    <property type="evidence" value="ECO:0007669"/>
    <property type="project" value="TreeGrafter"/>
</dbReference>
<keyword evidence="4" id="KW-0694">RNA-binding</keyword>
<dbReference type="GO" id="GO:0000467">
    <property type="term" value="P:exonucleolytic trimming to generate mature 3'-end of 5.8S rRNA from tricistronic rRNA transcript (SSU-rRNA, 5.8S rRNA, LSU-rRNA)"/>
    <property type="evidence" value="ECO:0007669"/>
    <property type="project" value="TreeGrafter"/>
</dbReference>
<dbReference type="GO" id="GO:0000176">
    <property type="term" value="C:nuclear exosome (RNase complex)"/>
    <property type="evidence" value="ECO:0007669"/>
    <property type="project" value="TreeGrafter"/>
</dbReference>
<dbReference type="InterPro" id="IPR012340">
    <property type="entry name" value="NA-bd_OB-fold"/>
</dbReference>
<dbReference type="Proteomes" id="UP001212841">
    <property type="component" value="Unassembled WGS sequence"/>
</dbReference>
<accession>A0AAD5X2I2</accession>
<dbReference type="GO" id="GO:0000177">
    <property type="term" value="C:cytoplasmic exosome (RNase complex)"/>
    <property type="evidence" value="ECO:0007669"/>
    <property type="project" value="TreeGrafter"/>
</dbReference>
<keyword evidence="3" id="KW-0271">Exosome</keyword>
<evidence type="ECO:0000256" key="3">
    <source>
        <dbReference type="ARBA" id="ARBA00022835"/>
    </source>
</evidence>
<name>A0AAD5X2I2_9FUNG</name>
<dbReference type="GO" id="GO:0071035">
    <property type="term" value="P:nuclear polyadenylation-dependent rRNA catabolic process"/>
    <property type="evidence" value="ECO:0007669"/>
    <property type="project" value="TreeGrafter"/>
</dbReference>
<dbReference type="InterPro" id="IPR036612">
    <property type="entry name" value="KH_dom_type_1_sf"/>
</dbReference>
<comment type="similarity">
    <text evidence="2">Belongs to the RRP4 family.</text>
</comment>
<dbReference type="PANTHER" id="PTHR21321">
    <property type="entry name" value="PNAS-3 RELATED"/>
    <property type="match status" value="1"/>
</dbReference>
<gene>
    <name evidence="7" type="primary">EXOSC2</name>
    <name evidence="7" type="ORF">HK097_000531</name>
</gene>
<dbReference type="Pfam" id="PF15985">
    <property type="entry name" value="KH_6"/>
    <property type="match status" value="1"/>
</dbReference>
<dbReference type="AlphaFoldDB" id="A0AAD5X2I2"/>
<dbReference type="GO" id="GO:0071051">
    <property type="term" value="P:poly(A)-dependent snoRNA 3'-end processing"/>
    <property type="evidence" value="ECO:0007669"/>
    <property type="project" value="TreeGrafter"/>
</dbReference>
<dbReference type="PANTHER" id="PTHR21321:SF4">
    <property type="entry name" value="EXOSOME COMPLEX COMPONENT RRP4"/>
    <property type="match status" value="1"/>
</dbReference>
<dbReference type="EMBL" id="JADGJD010001096">
    <property type="protein sequence ID" value="KAJ3046769.1"/>
    <property type="molecule type" value="Genomic_DNA"/>
</dbReference>
<dbReference type="GO" id="GO:0034475">
    <property type="term" value="P:U4 snRNA 3'-end processing"/>
    <property type="evidence" value="ECO:0007669"/>
    <property type="project" value="TreeGrafter"/>
</dbReference>
<evidence type="ECO:0000259" key="6">
    <source>
        <dbReference type="Pfam" id="PF21266"/>
    </source>
</evidence>
<reference evidence="7" key="1">
    <citation type="submission" date="2020-05" db="EMBL/GenBank/DDBJ databases">
        <title>Phylogenomic resolution of chytrid fungi.</title>
        <authorList>
            <person name="Stajich J.E."/>
            <person name="Amses K."/>
            <person name="Simmons R."/>
            <person name="Seto K."/>
            <person name="Myers J."/>
            <person name="Bonds A."/>
            <person name="Quandt C.A."/>
            <person name="Barry K."/>
            <person name="Liu P."/>
            <person name="Grigoriev I."/>
            <person name="Longcore J.E."/>
            <person name="James T.Y."/>
        </authorList>
    </citation>
    <scope>NUCLEOTIDE SEQUENCE</scope>
    <source>
        <strain evidence="7">JEL0318</strain>
    </source>
</reference>